<feature type="chain" id="PRO_5039134313" evidence="1">
    <location>
        <begin position="19"/>
        <end position="383"/>
    </location>
</feature>
<evidence type="ECO:0000313" key="4">
    <source>
        <dbReference type="Proteomes" id="UP000184501"/>
    </source>
</evidence>
<dbReference type="STRING" id="2017.SAMN05444320_12145"/>
<gene>
    <name evidence="3" type="ORF">SAMN05444320_12145</name>
</gene>
<dbReference type="AlphaFoldDB" id="A0A1M5Q2G9"/>
<dbReference type="InterPro" id="IPR012338">
    <property type="entry name" value="Beta-lactam/transpept-like"/>
</dbReference>
<dbReference type="InterPro" id="IPR001466">
    <property type="entry name" value="Beta-lactam-related"/>
</dbReference>
<feature type="signal peptide" evidence="1">
    <location>
        <begin position="1"/>
        <end position="18"/>
    </location>
</feature>
<dbReference type="PANTHER" id="PTHR46825">
    <property type="entry name" value="D-ALANYL-D-ALANINE-CARBOXYPEPTIDASE/ENDOPEPTIDASE AMPH"/>
    <property type="match status" value="1"/>
</dbReference>
<reference evidence="3 4" key="1">
    <citation type="submission" date="2016-11" db="EMBL/GenBank/DDBJ databases">
        <authorList>
            <person name="Jaros S."/>
            <person name="Januszkiewicz K."/>
            <person name="Wedrychowicz H."/>
        </authorList>
    </citation>
    <scope>NUCLEOTIDE SEQUENCE [LARGE SCALE GENOMIC DNA]</scope>
    <source>
        <strain evidence="3 4">DSM 44523</strain>
    </source>
</reference>
<dbReference type="PANTHER" id="PTHR46825:SF7">
    <property type="entry name" value="D-ALANYL-D-ALANINE CARBOXYPEPTIDASE"/>
    <property type="match status" value="1"/>
</dbReference>
<protein>
    <submittedName>
        <fullName evidence="3">D-alanyl-D-alanine carboxypeptidase</fullName>
    </submittedName>
</protein>
<dbReference type="EMBL" id="FQVN01000021">
    <property type="protein sequence ID" value="SHH08467.1"/>
    <property type="molecule type" value="Genomic_DNA"/>
</dbReference>
<evidence type="ECO:0000256" key="1">
    <source>
        <dbReference type="SAM" id="SignalP"/>
    </source>
</evidence>
<name>A0A1M5Q2G9_STRHI</name>
<evidence type="ECO:0000313" key="3">
    <source>
        <dbReference type="EMBL" id="SHH08467.1"/>
    </source>
</evidence>
<keyword evidence="4" id="KW-1185">Reference proteome</keyword>
<dbReference type="InterPro" id="IPR050491">
    <property type="entry name" value="AmpC-like"/>
</dbReference>
<organism evidence="3 4">
    <name type="scientific">Streptoalloteichus hindustanus</name>
    <dbReference type="NCBI Taxonomy" id="2017"/>
    <lineage>
        <taxon>Bacteria</taxon>
        <taxon>Bacillati</taxon>
        <taxon>Actinomycetota</taxon>
        <taxon>Actinomycetes</taxon>
        <taxon>Pseudonocardiales</taxon>
        <taxon>Pseudonocardiaceae</taxon>
        <taxon>Streptoalloteichus</taxon>
    </lineage>
</organism>
<accession>A0A1M5Q2G9</accession>
<dbReference type="Pfam" id="PF00144">
    <property type="entry name" value="Beta-lactamase"/>
    <property type="match status" value="1"/>
</dbReference>
<dbReference type="SUPFAM" id="SSF56601">
    <property type="entry name" value="beta-lactamase/transpeptidase-like"/>
    <property type="match status" value="1"/>
</dbReference>
<feature type="domain" description="Beta-lactamase-related" evidence="2">
    <location>
        <begin position="48"/>
        <end position="354"/>
    </location>
</feature>
<keyword evidence="3" id="KW-0378">Hydrolase</keyword>
<dbReference type="GO" id="GO:0004180">
    <property type="term" value="F:carboxypeptidase activity"/>
    <property type="evidence" value="ECO:0007669"/>
    <property type="project" value="UniProtKB-KW"/>
</dbReference>
<dbReference type="Proteomes" id="UP000184501">
    <property type="component" value="Unassembled WGS sequence"/>
</dbReference>
<keyword evidence="1" id="KW-0732">Signal</keyword>
<proteinExistence type="predicted"/>
<keyword evidence="3" id="KW-0645">Protease</keyword>
<sequence>MALLVAAATVLSGPAALASVPTSPPAPAAATADQADRRAAIQRELDRSVAEGAPGATALVAEGSTRWRTTSGVADLDTRAPMPADGRFRAASLTKSMVATVVLQLVDERRLRLADPVASVLPGVVPRGDRITVEQLLRHTSGLPDYINVPEMADPAVYGRRTFTPRQLVDFALRQAPVGEPGQKFSYSNANYILLGMIIERLTGGLADALRERVFGPADMRASYFPVTFPFLVGPHASGYYLAAGRMTKVTELNPSFAWAAYAVVSTPSDIQRFYRALLTGRLLPARLVETMRVTVPTGKEPWSGYGLGLETLKTTCGVTAWGHTGSIPGFVSMAFSSEDGQRQVIATLNVQSADREFGKIAMPVLNAVNTVFCGVPYVPTRP</sequence>
<keyword evidence="3" id="KW-0121">Carboxypeptidase</keyword>
<evidence type="ECO:0000259" key="2">
    <source>
        <dbReference type="Pfam" id="PF00144"/>
    </source>
</evidence>
<dbReference type="Gene3D" id="3.40.710.10">
    <property type="entry name" value="DD-peptidase/beta-lactamase superfamily"/>
    <property type="match status" value="1"/>
</dbReference>